<dbReference type="AlphaFoldDB" id="A0ABD2P6B3"/>
<name>A0ABD2P6B3_9CUCU</name>
<dbReference type="InterPro" id="IPR020904">
    <property type="entry name" value="Sc_DH/Rdtase_CS"/>
</dbReference>
<gene>
    <name evidence="4" type="ORF">HHI36_000884</name>
</gene>
<dbReference type="PANTHER" id="PTHR44229">
    <property type="entry name" value="15-HYDROXYPROSTAGLANDIN DEHYDROGENASE [NAD(+)]"/>
    <property type="match status" value="1"/>
</dbReference>
<evidence type="ECO:0000256" key="3">
    <source>
        <dbReference type="RuleBase" id="RU000363"/>
    </source>
</evidence>
<dbReference type="PRINTS" id="PR00021">
    <property type="entry name" value="PRORICH"/>
</dbReference>
<keyword evidence="2" id="KW-0560">Oxidoreductase</keyword>
<evidence type="ECO:0000256" key="1">
    <source>
        <dbReference type="ARBA" id="ARBA00006484"/>
    </source>
</evidence>
<reference evidence="4 5" key="1">
    <citation type="journal article" date="2021" name="BMC Biol.">
        <title>Horizontally acquired antibacterial genes associated with adaptive radiation of ladybird beetles.</title>
        <authorList>
            <person name="Li H.S."/>
            <person name="Tang X.F."/>
            <person name="Huang Y.H."/>
            <person name="Xu Z.Y."/>
            <person name="Chen M.L."/>
            <person name="Du X.Y."/>
            <person name="Qiu B.Y."/>
            <person name="Chen P.T."/>
            <person name="Zhang W."/>
            <person name="Slipinski A."/>
            <person name="Escalona H.E."/>
            <person name="Waterhouse R.M."/>
            <person name="Zwick A."/>
            <person name="Pang H."/>
        </authorList>
    </citation>
    <scope>NUCLEOTIDE SEQUENCE [LARGE SCALE GENOMIC DNA]</scope>
    <source>
        <strain evidence="4">SYSU2018</strain>
    </source>
</reference>
<organism evidence="4 5">
    <name type="scientific">Cryptolaemus montrouzieri</name>
    <dbReference type="NCBI Taxonomy" id="559131"/>
    <lineage>
        <taxon>Eukaryota</taxon>
        <taxon>Metazoa</taxon>
        <taxon>Ecdysozoa</taxon>
        <taxon>Arthropoda</taxon>
        <taxon>Hexapoda</taxon>
        <taxon>Insecta</taxon>
        <taxon>Pterygota</taxon>
        <taxon>Neoptera</taxon>
        <taxon>Endopterygota</taxon>
        <taxon>Coleoptera</taxon>
        <taxon>Polyphaga</taxon>
        <taxon>Cucujiformia</taxon>
        <taxon>Coccinelloidea</taxon>
        <taxon>Coccinellidae</taxon>
        <taxon>Scymninae</taxon>
        <taxon>Scymnini</taxon>
        <taxon>Cryptolaemus</taxon>
    </lineage>
</organism>
<accession>A0ABD2P6B3</accession>
<dbReference type="Proteomes" id="UP001516400">
    <property type="component" value="Unassembled WGS sequence"/>
</dbReference>
<dbReference type="InterPro" id="IPR036291">
    <property type="entry name" value="NAD(P)-bd_dom_sf"/>
</dbReference>
<keyword evidence="5" id="KW-1185">Reference proteome</keyword>
<dbReference type="SUPFAM" id="SSF51735">
    <property type="entry name" value="NAD(P)-binding Rossmann-fold domains"/>
    <property type="match status" value="1"/>
</dbReference>
<comment type="similarity">
    <text evidence="1 3">Belongs to the short-chain dehydrogenases/reductases (SDR) family.</text>
</comment>
<dbReference type="GO" id="GO:0016491">
    <property type="term" value="F:oxidoreductase activity"/>
    <property type="evidence" value="ECO:0007669"/>
    <property type="project" value="UniProtKB-KW"/>
</dbReference>
<evidence type="ECO:0000313" key="5">
    <source>
        <dbReference type="Proteomes" id="UP001516400"/>
    </source>
</evidence>
<dbReference type="PRINTS" id="PR00080">
    <property type="entry name" value="SDRFAMILY"/>
</dbReference>
<dbReference type="PROSITE" id="PS00061">
    <property type="entry name" value="ADH_SHORT"/>
    <property type="match status" value="1"/>
</dbReference>
<proteinExistence type="inferred from homology"/>
<evidence type="ECO:0000313" key="4">
    <source>
        <dbReference type="EMBL" id="KAL3286374.1"/>
    </source>
</evidence>
<dbReference type="EMBL" id="JABFTP020000185">
    <property type="protein sequence ID" value="KAL3286374.1"/>
    <property type="molecule type" value="Genomic_DNA"/>
</dbReference>
<dbReference type="Gene3D" id="3.40.50.720">
    <property type="entry name" value="NAD(P)-binding Rossmann-like Domain"/>
    <property type="match status" value="1"/>
</dbReference>
<dbReference type="PANTHER" id="PTHR44229:SF8">
    <property type="entry name" value="ALCOHOL DEHYDROGENASE-RELATED"/>
    <property type="match status" value="1"/>
</dbReference>
<dbReference type="Pfam" id="PF00106">
    <property type="entry name" value="adh_short"/>
    <property type="match status" value="1"/>
</dbReference>
<comment type="caution">
    <text evidence="4">The sequence shown here is derived from an EMBL/GenBank/DDBJ whole genome shotgun (WGS) entry which is preliminary data.</text>
</comment>
<protein>
    <submittedName>
        <fullName evidence="4">Uncharacterized protein</fullName>
    </submittedName>
</protein>
<evidence type="ECO:0000256" key="2">
    <source>
        <dbReference type="ARBA" id="ARBA00023002"/>
    </source>
</evidence>
<sequence>MALQKTKFLQSIFTQRIRIPLNVISLRGKCEDKGPCTPKDPCSSKATCICPPSKPPSPSPCPPKPPCPCPCPPPKPPCCPPPPCPPKPPCGPPSPCPPKPPPCPPPPCPPKPPCCPPPKSPCCPPPPCPPKPPCCPPPPCPHKPRCPSPCPPKCPCDCPPKCCGPCCSPAIAGKVAVITGASQGIGYYCALAILKNGGKVMLGDVKVDEGKEAICKIIDEFGYNRAAFIKCDVTQAKDMECLLNAAICEFKQIDILINNAGILRDQYWDKTVDINVKGVIRGTLLGFQHMRRNRNGGTIINVASILGHEPCHGCPVYTATKHFVVGFSRSMGSDYYYCQTGVKVMTLCPGVTITAMVEDSDTAGQLEGFGDTGKELHRLLYSMPTQPGETCGMHIVPILEAGVNGSDWISEGCEVYRVRRVDRHTLKIC</sequence>
<dbReference type="PRINTS" id="PR00081">
    <property type="entry name" value="GDHRDH"/>
</dbReference>
<dbReference type="InterPro" id="IPR002347">
    <property type="entry name" value="SDR_fam"/>
</dbReference>